<dbReference type="PANTHER" id="PTHR31907">
    <property type="entry name" value="MLP-LIKE PROTEIN 423"/>
    <property type="match status" value="1"/>
</dbReference>
<name>A0A2I4DVY1_JUGRE</name>
<dbReference type="Gene3D" id="3.30.530.20">
    <property type="match status" value="1"/>
</dbReference>
<dbReference type="InterPro" id="IPR023393">
    <property type="entry name" value="START-like_dom_sf"/>
</dbReference>
<dbReference type="GeneID" id="108983959"/>
<dbReference type="OrthoDB" id="1567931at2759"/>
<dbReference type="InterPro" id="IPR051761">
    <property type="entry name" value="MLP-like_ligand-binding"/>
</dbReference>
<gene>
    <name evidence="2" type="primary">LOC108983959</name>
</gene>
<dbReference type="Gramene" id="Jr10_06030_p1">
    <property type="protein sequence ID" value="cds.Jr10_06030_p1"/>
    <property type="gene ID" value="Jr10_06030"/>
</dbReference>
<dbReference type="GO" id="GO:0006952">
    <property type="term" value="P:defense response"/>
    <property type="evidence" value="ECO:0007669"/>
    <property type="project" value="InterPro"/>
</dbReference>
<dbReference type="KEGG" id="jre:108983959"/>
<dbReference type="STRING" id="51240.A0A2I4DVY1"/>
<dbReference type="InterPro" id="IPR000916">
    <property type="entry name" value="Bet_v_I/MLP"/>
</dbReference>
<dbReference type="Proteomes" id="UP000235220">
    <property type="component" value="Chromosome 10"/>
</dbReference>
<evidence type="ECO:0000313" key="2">
    <source>
        <dbReference type="RefSeq" id="XP_018811303.1"/>
    </source>
</evidence>
<protein>
    <submittedName>
        <fullName evidence="2">MLP-like protein 34</fullName>
    </submittedName>
</protein>
<reference evidence="2" key="1">
    <citation type="submission" date="2025-08" db="UniProtKB">
        <authorList>
            <consortium name="RefSeq"/>
        </authorList>
    </citation>
    <scope>IDENTIFICATION</scope>
    <source>
        <tissue evidence="2">Leaves</tissue>
    </source>
</reference>
<accession>A0A2I4DVY1</accession>
<dbReference type="SUPFAM" id="SSF55961">
    <property type="entry name" value="Bet v1-like"/>
    <property type="match status" value="1"/>
</dbReference>
<proteinExistence type="predicted"/>
<dbReference type="AlphaFoldDB" id="A0A2I4DVY1"/>
<evidence type="ECO:0000313" key="1">
    <source>
        <dbReference type="Proteomes" id="UP000235220"/>
    </source>
</evidence>
<sequence length="102" mass="11962">MAEIARLEAQVEIKSPVMEFYGFFRNNMHHLVEMFPEQLKSFQLLDADEIRADSLTHWKYDLGSPMTAKVKIEDIDDEDMSTTFNVVEGDAFRFYKSFKVET</sequence>
<keyword evidence="1" id="KW-1185">Reference proteome</keyword>
<dbReference type="RefSeq" id="XP_018811303.1">
    <property type="nucleotide sequence ID" value="XM_018955758.1"/>
</dbReference>
<organism evidence="1 2">
    <name type="scientific">Juglans regia</name>
    <name type="common">English walnut</name>
    <dbReference type="NCBI Taxonomy" id="51240"/>
    <lineage>
        <taxon>Eukaryota</taxon>
        <taxon>Viridiplantae</taxon>
        <taxon>Streptophyta</taxon>
        <taxon>Embryophyta</taxon>
        <taxon>Tracheophyta</taxon>
        <taxon>Spermatophyta</taxon>
        <taxon>Magnoliopsida</taxon>
        <taxon>eudicotyledons</taxon>
        <taxon>Gunneridae</taxon>
        <taxon>Pentapetalae</taxon>
        <taxon>rosids</taxon>
        <taxon>fabids</taxon>
        <taxon>Fagales</taxon>
        <taxon>Juglandaceae</taxon>
        <taxon>Juglans</taxon>
    </lineage>
</organism>
<dbReference type="Pfam" id="PF00407">
    <property type="entry name" value="Bet_v_1"/>
    <property type="match status" value="1"/>
</dbReference>